<evidence type="ECO:0000256" key="8">
    <source>
        <dbReference type="ARBA" id="ARBA00023157"/>
    </source>
</evidence>
<evidence type="ECO:0000256" key="1">
    <source>
        <dbReference type="ARBA" id="ARBA00004167"/>
    </source>
</evidence>
<dbReference type="Gene3D" id="3.80.10.10">
    <property type="entry name" value="Ribonuclease Inhibitor"/>
    <property type="match status" value="2"/>
</dbReference>
<comment type="subcellular location">
    <subcellularLocation>
        <location evidence="1">Membrane</location>
        <topology evidence="1">Single-pass membrane protein</topology>
    </subcellularLocation>
</comment>
<evidence type="ECO:0000256" key="3">
    <source>
        <dbReference type="ARBA" id="ARBA00022692"/>
    </source>
</evidence>
<feature type="signal peptide" evidence="11">
    <location>
        <begin position="1"/>
        <end position="23"/>
    </location>
</feature>
<dbReference type="AlphaFoldDB" id="A0A6P4ZIX2"/>
<dbReference type="InterPro" id="IPR052313">
    <property type="entry name" value="GPIb-IX-V_Complex"/>
</dbReference>
<evidence type="ECO:0000313" key="12">
    <source>
        <dbReference type="Proteomes" id="UP000515135"/>
    </source>
</evidence>
<dbReference type="InterPro" id="IPR001611">
    <property type="entry name" value="Leu-rich_rpt"/>
</dbReference>
<proteinExistence type="predicted"/>
<dbReference type="InterPro" id="IPR032675">
    <property type="entry name" value="LRR_dom_sf"/>
</dbReference>
<dbReference type="Proteomes" id="UP000515135">
    <property type="component" value="Unplaced"/>
</dbReference>
<evidence type="ECO:0000313" key="13">
    <source>
        <dbReference type="RefSeq" id="XP_019633994.1"/>
    </source>
</evidence>
<evidence type="ECO:0000256" key="10">
    <source>
        <dbReference type="SAM" id="Phobius"/>
    </source>
</evidence>
<evidence type="ECO:0000256" key="9">
    <source>
        <dbReference type="SAM" id="MobiDB-lite"/>
    </source>
</evidence>
<organism evidence="12 13">
    <name type="scientific">Branchiostoma belcheri</name>
    <name type="common">Amphioxus</name>
    <dbReference type="NCBI Taxonomy" id="7741"/>
    <lineage>
        <taxon>Eukaryota</taxon>
        <taxon>Metazoa</taxon>
        <taxon>Chordata</taxon>
        <taxon>Cephalochordata</taxon>
        <taxon>Leptocardii</taxon>
        <taxon>Amphioxiformes</taxon>
        <taxon>Branchiostomatidae</taxon>
        <taxon>Branchiostoma</taxon>
    </lineage>
</organism>
<dbReference type="PANTHER" id="PTHR22650">
    <property type="entry name" value="GLYCOPROTEIN IB BETA"/>
    <property type="match status" value="1"/>
</dbReference>
<protein>
    <submittedName>
        <fullName evidence="13">SLIT and NTRK-like protein 3</fullName>
    </submittedName>
</protein>
<keyword evidence="6 10" id="KW-1133">Transmembrane helix</keyword>
<dbReference type="OrthoDB" id="676979at2759"/>
<dbReference type="GeneID" id="109477305"/>
<evidence type="ECO:0000256" key="5">
    <source>
        <dbReference type="ARBA" id="ARBA00022889"/>
    </source>
</evidence>
<evidence type="ECO:0000256" key="6">
    <source>
        <dbReference type="ARBA" id="ARBA00022989"/>
    </source>
</evidence>
<evidence type="ECO:0000256" key="7">
    <source>
        <dbReference type="ARBA" id="ARBA00023136"/>
    </source>
</evidence>
<dbReference type="PANTHER" id="PTHR22650:SF4">
    <property type="entry name" value="LEUCINE-RICH REPEAT AND TRANSMEMBRANE DOMAIN-CONTAINING PROTEIN 2-LIKE"/>
    <property type="match status" value="1"/>
</dbReference>
<keyword evidence="3 10" id="KW-0812">Transmembrane</keyword>
<accession>A0A6P4ZIX2</accession>
<keyword evidence="4" id="KW-0677">Repeat</keyword>
<dbReference type="InterPro" id="IPR003591">
    <property type="entry name" value="Leu-rich_rpt_typical-subtyp"/>
</dbReference>
<sequence length="514" mass="56539">MGEQLPGMLLSLLIILKVSGSTAASCSLTQVTGSLTANCSSQGLTSVPQNLPTGVTHLYLQNNLITKLNQSDFSQYGNLTNLDLGNNEISEIQAGTFYPTPELRTLSLSHNKLMSLRSEMFAGLGILDSLYLDNNEIGDIRAGTFNETSGLGTLHLQHNRITVLKADIFAKLSTISTVNISNNPWQCDCNMVSFRQKMKGSYLFEDQITCEGHRGQKLKDISPENLQSDCEKPTMQSEDQWNVPTAGNHGFIVGFISGNSDIFSPPVLVGIASAIFTLVIAVIVLTIWYKRRSRNIKKSSDPRVFYNTANVTARAHNKTRHGDLGADEEEYDYVDTLSQRSHTGTTLRGRLSRFEDEYDVIPPSLPPRNPTGLSAAGQNGSAALHGADAPWGVMDKDKCETVNNDSQFNKYGNSNVIAAAQDAETDVHIIMHEDDYLSFVITEKYKPQPNKNSQITAAAEDYVASQQGMSHENDVESAENQTQADCQNEPAAVLGAEKHVQYWGEWYELGCRKL</sequence>
<keyword evidence="12" id="KW-1185">Reference proteome</keyword>
<feature type="region of interest" description="Disordered" evidence="9">
    <location>
        <begin position="464"/>
        <end position="486"/>
    </location>
</feature>
<reference evidence="13" key="1">
    <citation type="submission" date="2025-08" db="UniProtKB">
        <authorList>
            <consortium name="RefSeq"/>
        </authorList>
    </citation>
    <scope>IDENTIFICATION</scope>
    <source>
        <tissue evidence="13">Gonad</tissue>
    </source>
</reference>
<keyword evidence="11" id="KW-0732">Signal</keyword>
<evidence type="ECO:0000256" key="2">
    <source>
        <dbReference type="ARBA" id="ARBA00022614"/>
    </source>
</evidence>
<evidence type="ECO:0000256" key="11">
    <source>
        <dbReference type="SAM" id="SignalP"/>
    </source>
</evidence>
<dbReference type="Pfam" id="PF13855">
    <property type="entry name" value="LRR_8"/>
    <property type="match status" value="1"/>
</dbReference>
<feature type="transmembrane region" description="Helical" evidence="10">
    <location>
        <begin position="267"/>
        <end position="289"/>
    </location>
</feature>
<name>A0A6P4ZIX2_BRABE</name>
<keyword evidence="7 10" id="KW-0472">Membrane</keyword>
<dbReference type="SMART" id="SM00369">
    <property type="entry name" value="LRR_TYP"/>
    <property type="match status" value="5"/>
</dbReference>
<keyword evidence="2" id="KW-0433">Leucine-rich repeat</keyword>
<dbReference type="KEGG" id="bbel:109477305"/>
<keyword evidence="5" id="KW-0130">Cell adhesion</keyword>
<dbReference type="RefSeq" id="XP_019633994.1">
    <property type="nucleotide sequence ID" value="XM_019778435.1"/>
</dbReference>
<feature type="chain" id="PRO_5027862808" evidence="11">
    <location>
        <begin position="24"/>
        <end position="514"/>
    </location>
</feature>
<gene>
    <name evidence="13" type="primary">LOC109477305</name>
</gene>
<keyword evidence="8" id="KW-1015">Disulfide bond</keyword>
<evidence type="ECO:0000256" key="4">
    <source>
        <dbReference type="ARBA" id="ARBA00022737"/>
    </source>
</evidence>
<dbReference type="PROSITE" id="PS51450">
    <property type="entry name" value="LRR"/>
    <property type="match status" value="2"/>
</dbReference>
<dbReference type="SUPFAM" id="SSF52058">
    <property type="entry name" value="L domain-like"/>
    <property type="match status" value="1"/>
</dbReference>